<evidence type="ECO:0000256" key="9">
    <source>
        <dbReference type="ARBA" id="ARBA00024202"/>
    </source>
</evidence>
<keyword evidence="4 10" id="KW-0812">Transmembrane</keyword>
<comment type="similarity">
    <text evidence="9">Belongs to the binding-protein-dependent transport system permease family. OppBC subfamily.</text>
</comment>
<gene>
    <name evidence="12" type="ORF">LKD48_10945</name>
</gene>
<feature type="transmembrane region" description="Helical" evidence="10">
    <location>
        <begin position="238"/>
        <end position="262"/>
    </location>
</feature>
<evidence type="ECO:0000259" key="11">
    <source>
        <dbReference type="PROSITE" id="PS50928"/>
    </source>
</evidence>
<proteinExistence type="inferred from homology"/>
<dbReference type="RefSeq" id="WP_227102119.1">
    <property type="nucleotide sequence ID" value="NZ_JAJEQN010000028.1"/>
</dbReference>
<dbReference type="InterPro" id="IPR025966">
    <property type="entry name" value="OppC_N"/>
</dbReference>
<evidence type="ECO:0000256" key="1">
    <source>
        <dbReference type="ARBA" id="ARBA00004651"/>
    </source>
</evidence>
<feature type="transmembrane region" description="Helical" evidence="10">
    <location>
        <begin position="164"/>
        <end position="190"/>
    </location>
</feature>
<dbReference type="Pfam" id="PF12911">
    <property type="entry name" value="OppC_N"/>
    <property type="match status" value="1"/>
</dbReference>
<dbReference type="EMBL" id="JAJEQN010000028">
    <property type="protein sequence ID" value="MCC2222147.1"/>
    <property type="molecule type" value="Genomic_DNA"/>
</dbReference>
<dbReference type="GO" id="GO:0055085">
    <property type="term" value="P:transmembrane transport"/>
    <property type="evidence" value="ECO:0007669"/>
    <property type="project" value="InterPro"/>
</dbReference>
<keyword evidence="13" id="KW-1185">Reference proteome</keyword>
<accession>A0AAE3JDV1</accession>
<dbReference type="Gene3D" id="1.10.3720.10">
    <property type="entry name" value="MetI-like"/>
    <property type="match status" value="1"/>
</dbReference>
<evidence type="ECO:0000256" key="10">
    <source>
        <dbReference type="RuleBase" id="RU363032"/>
    </source>
</evidence>
<protein>
    <submittedName>
        <fullName evidence="12">ABC transporter permease</fullName>
    </submittedName>
</protein>
<evidence type="ECO:0000256" key="8">
    <source>
        <dbReference type="ARBA" id="ARBA00023136"/>
    </source>
</evidence>
<evidence type="ECO:0000256" key="5">
    <source>
        <dbReference type="ARBA" id="ARBA00022856"/>
    </source>
</evidence>
<keyword evidence="7 10" id="KW-1133">Transmembrane helix</keyword>
<evidence type="ECO:0000256" key="6">
    <source>
        <dbReference type="ARBA" id="ARBA00022927"/>
    </source>
</evidence>
<evidence type="ECO:0000256" key="2">
    <source>
        <dbReference type="ARBA" id="ARBA00022448"/>
    </source>
</evidence>
<dbReference type="InterPro" id="IPR050366">
    <property type="entry name" value="BP-dependent_transpt_permease"/>
</dbReference>
<dbReference type="SUPFAM" id="SSF161098">
    <property type="entry name" value="MetI-like"/>
    <property type="match status" value="1"/>
</dbReference>
<keyword evidence="3" id="KW-1003">Cell membrane</keyword>
<comment type="caution">
    <text evidence="12">The sequence shown here is derived from an EMBL/GenBank/DDBJ whole genome shotgun (WGS) entry which is preliminary data.</text>
</comment>
<keyword evidence="8 10" id="KW-0472">Membrane</keyword>
<evidence type="ECO:0000313" key="13">
    <source>
        <dbReference type="Proteomes" id="UP001198200"/>
    </source>
</evidence>
<dbReference type="Proteomes" id="UP001198200">
    <property type="component" value="Unassembled WGS sequence"/>
</dbReference>
<keyword evidence="2 10" id="KW-0813">Transport</keyword>
<dbReference type="GO" id="GO:0015833">
    <property type="term" value="P:peptide transport"/>
    <property type="evidence" value="ECO:0007669"/>
    <property type="project" value="UniProtKB-KW"/>
</dbReference>
<organism evidence="12 13">
    <name type="scientific">Anthropogastromicrobium aceti</name>
    <dbReference type="NCBI Taxonomy" id="2981768"/>
    <lineage>
        <taxon>Bacteria</taxon>
        <taxon>Bacillati</taxon>
        <taxon>Bacillota</taxon>
        <taxon>Clostridia</taxon>
        <taxon>Lachnospirales</taxon>
        <taxon>Lachnospiraceae</taxon>
        <taxon>Anthropogastromicrobium</taxon>
    </lineage>
</organism>
<evidence type="ECO:0000256" key="4">
    <source>
        <dbReference type="ARBA" id="ARBA00022692"/>
    </source>
</evidence>
<dbReference type="PROSITE" id="PS50928">
    <property type="entry name" value="ABC_TM1"/>
    <property type="match status" value="1"/>
</dbReference>
<dbReference type="CDD" id="cd06261">
    <property type="entry name" value="TM_PBP2"/>
    <property type="match status" value="1"/>
</dbReference>
<dbReference type="GO" id="GO:0005886">
    <property type="term" value="C:plasma membrane"/>
    <property type="evidence" value="ECO:0007669"/>
    <property type="project" value="UniProtKB-SubCell"/>
</dbReference>
<feature type="transmembrane region" description="Helical" evidence="10">
    <location>
        <begin position="117"/>
        <end position="143"/>
    </location>
</feature>
<dbReference type="PANTHER" id="PTHR43386">
    <property type="entry name" value="OLIGOPEPTIDE TRANSPORT SYSTEM PERMEASE PROTEIN APPC"/>
    <property type="match status" value="1"/>
</dbReference>
<feature type="transmembrane region" description="Helical" evidence="10">
    <location>
        <begin position="282"/>
        <end position="305"/>
    </location>
</feature>
<feature type="transmembrane region" description="Helical" evidence="10">
    <location>
        <begin position="55"/>
        <end position="75"/>
    </location>
</feature>
<feature type="domain" description="ABC transmembrane type-1" evidence="11">
    <location>
        <begin position="115"/>
        <end position="305"/>
    </location>
</feature>
<reference evidence="12 13" key="1">
    <citation type="submission" date="2021-10" db="EMBL/GenBank/DDBJ databases">
        <title>Anaerobic single-cell dispensing facilitates the cultivation of human gut bacteria.</title>
        <authorList>
            <person name="Afrizal A."/>
        </authorList>
    </citation>
    <scope>NUCLEOTIDE SEQUENCE [LARGE SCALE GENOMIC DNA]</scope>
    <source>
        <strain evidence="12 13">CLA-AA-H224</strain>
    </source>
</reference>
<dbReference type="AlphaFoldDB" id="A0AAE3JDV1"/>
<evidence type="ECO:0000256" key="7">
    <source>
        <dbReference type="ARBA" id="ARBA00022989"/>
    </source>
</evidence>
<dbReference type="Pfam" id="PF00528">
    <property type="entry name" value="BPD_transp_1"/>
    <property type="match status" value="1"/>
</dbReference>
<evidence type="ECO:0000313" key="12">
    <source>
        <dbReference type="EMBL" id="MCC2222147.1"/>
    </source>
</evidence>
<keyword evidence="6" id="KW-0653">Protein transport</keyword>
<dbReference type="InterPro" id="IPR000515">
    <property type="entry name" value="MetI-like"/>
</dbReference>
<dbReference type="InterPro" id="IPR035906">
    <property type="entry name" value="MetI-like_sf"/>
</dbReference>
<name>A0AAE3JDV1_9FIRM</name>
<comment type="subcellular location">
    <subcellularLocation>
        <location evidence="1 10">Cell membrane</location>
        <topology evidence="1 10">Multi-pass membrane protein</topology>
    </subcellularLocation>
</comment>
<keyword evidence="5" id="KW-0571">Peptide transport</keyword>
<dbReference type="GO" id="GO:0015031">
    <property type="term" value="P:protein transport"/>
    <property type="evidence" value="ECO:0007669"/>
    <property type="project" value="UniProtKB-KW"/>
</dbReference>
<sequence>MNTDTTKKVQAAEVTFADDAFSPLPEGALDQDQIARKKTTYFKDVWRNFKKNKPAVISLVVIAIMIFFVLFGPMMTKFDYYSNDYSCSNQGPNAVHWFGTDNLGRDLWTRVWAGGRVSLIIAILATLIPEIIGMAVGGISGYLGGWADTVIMRTIDVLMGIPSLIYMILLMVVMGSGNIATLVIAMSITGWMGAARSTRGLVLQLKTREFVVASETLGASSGWIIARRLIPNTLGIRVVSITMSLPSVIFYEAFLSYIGLGVTPPQPSWGQLIKAAGETFRYYPYQFIIPCLCVSITMLCFNLIGDGLRDALDPKLRA</sequence>
<dbReference type="PANTHER" id="PTHR43386:SF24">
    <property type="entry name" value="OLIGOPEPTIDE TRANSPORT SYSTEM PERMEASE PROTEIN AMID"/>
    <property type="match status" value="1"/>
</dbReference>
<evidence type="ECO:0000256" key="3">
    <source>
        <dbReference type="ARBA" id="ARBA00022475"/>
    </source>
</evidence>